<dbReference type="InterPro" id="IPR032675">
    <property type="entry name" value="LRR_dom_sf"/>
</dbReference>
<keyword evidence="1" id="KW-0433">Leucine-rich repeat</keyword>
<dbReference type="Gene3D" id="3.80.10.10">
    <property type="entry name" value="Ribonuclease Inhibitor"/>
    <property type="match status" value="2"/>
</dbReference>
<organism evidence="5 6">
    <name type="scientific">Parvimonas micra</name>
    <dbReference type="NCBI Taxonomy" id="33033"/>
    <lineage>
        <taxon>Bacteria</taxon>
        <taxon>Bacillati</taxon>
        <taxon>Bacillota</taxon>
        <taxon>Tissierellia</taxon>
        <taxon>Tissierellales</taxon>
        <taxon>Peptoniphilaceae</taxon>
        <taxon>Parvimonas</taxon>
    </lineage>
</organism>
<dbReference type="PROSITE" id="PS51450">
    <property type="entry name" value="LRR"/>
    <property type="match status" value="13"/>
</dbReference>
<evidence type="ECO:0000256" key="2">
    <source>
        <dbReference type="ARBA" id="ARBA00022737"/>
    </source>
</evidence>
<dbReference type="AlphaFoldDB" id="A0A0B4RZT6"/>
<dbReference type="OrthoDB" id="1910526at2"/>
<evidence type="ECO:0000256" key="4">
    <source>
        <dbReference type="SAM" id="SignalP"/>
    </source>
</evidence>
<evidence type="ECO:0000313" key="6">
    <source>
        <dbReference type="Proteomes" id="UP000031386"/>
    </source>
</evidence>
<dbReference type="RefSeq" id="WP_041953465.1">
    <property type="nucleotide sequence ID" value="NZ_CP009761.1"/>
</dbReference>
<keyword evidence="3" id="KW-1133">Transmembrane helix</keyword>
<dbReference type="PANTHER" id="PTHR46652:SF3">
    <property type="entry name" value="LEUCINE-RICH REPEAT-CONTAINING PROTEIN 9"/>
    <property type="match status" value="1"/>
</dbReference>
<keyword evidence="6" id="KW-1185">Reference proteome</keyword>
<evidence type="ECO:0000313" key="5">
    <source>
        <dbReference type="EMBL" id="AIZ36082.1"/>
    </source>
</evidence>
<reference evidence="5 6" key="1">
    <citation type="submission" date="2014-10" db="EMBL/GenBank/DDBJ databases">
        <title>Complete genome sequence of Parvimonas micra KCOM 1535 (= ChDC B708).</title>
        <authorList>
            <person name="Kook J.-K."/>
            <person name="Park S.-N."/>
            <person name="Lim Y.K."/>
            <person name="Roh H."/>
        </authorList>
    </citation>
    <scope>NUCLEOTIDE SEQUENCE [LARGE SCALE GENOMIC DNA]</scope>
    <source>
        <strain evidence="6">KCOM 1535 / ChDC B708</strain>
    </source>
</reference>
<dbReference type="KEGG" id="pmic:NW74_01235"/>
<dbReference type="InterPro" id="IPR001611">
    <property type="entry name" value="Leu-rich_rpt"/>
</dbReference>
<feature type="signal peptide" evidence="4">
    <location>
        <begin position="1"/>
        <end position="23"/>
    </location>
</feature>
<dbReference type="SMART" id="SM00369">
    <property type="entry name" value="LRR_TYP"/>
    <property type="match status" value="8"/>
</dbReference>
<proteinExistence type="predicted"/>
<evidence type="ECO:0000256" key="3">
    <source>
        <dbReference type="SAM" id="Phobius"/>
    </source>
</evidence>
<gene>
    <name evidence="5" type="ORF">NW74_01235</name>
</gene>
<dbReference type="SUPFAM" id="SSF52058">
    <property type="entry name" value="L domain-like"/>
    <property type="match status" value="2"/>
</dbReference>
<name>A0A0B4RZT6_9FIRM</name>
<dbReference type="SMART" id="SM00365">
    <property type="entry name" value="LRR_SD22"/>
    <property type="match status" value="16"/>
</dbReference>
<feature type="transmembrane region" description="Helical" evidence="3">
    <location>
        <begin position="122"/>
        <end position="143"/>
    </location>
</feature>
<evidence type="ECO:0000256" key="1">
    <source>
        <dbReference type="ARBA" id="ARBA00022614"/>
    </source>
</evidence>
<keyword evidence="3" id="KW-0812">Transmembrane</keyword>
<dbReference type="Pfam" id="PF12799">
    <property type="entry name" value="LRR_4"/>
    <property type="match status" value="2"/>
</dbReference>
<keyword evidence="2" id="KW-0677">Repeat</keyword>
<dbReference type="InterPro" id="IPR003591">
    <property type="entry name" value="Leu-rich_rpt_typical-subtyp"/>
</dbReference>
<keyword evidence="4" id="KW-0732">Signal</keyword>
<accession>A0A0B4RZT6</accession>
<dbReference type="EMBL" id="CP009761">
    <property type="protein sequence ID" value="AIZ36082.1"/>
    <property type="molecule type" value="Genomic_DNA"/>
</dbReference>
<keyword evidence="3" id="KW-0472">Membrane</keyword>
<dbReference type="STRING" id="33033.NW74_01235"/>
<dbReference type="InterPro" id="IPR050836">
    <property type="entry name" value="SDS22/Internalin_LRR"/>
</dbReference>
<evidence type="ECO:0008006" key="7">
    <source>
        <dbReference type="Google" id="ProtNLM"/>
    </source>
</evidence>
<sequence>MKNKNILALALLCGFSFSQVSFADSETVIYNKEGITVNLIGDGKGTFKISVENKTSKDMVGVKVKTEDIKGLKIVKGKELEIGDVKAGEKKVLENEKLQFEVVEAIKDGIKKGKLSKTGIAGVYKINVTIAVAGIVGVICVLVSKKRNAKKLLSVAVGTGILMSSVLAYNSNAEGTYKNSANLSGNIEIKGKTYDYVGVLMWNGENSKVENDEQDKVVEIEDANLKKFILDKLHSYNGEDSFEAEMNEYNFKLTDKSYRKDKNSNEIYKSDLEKIEALAVRGMDAAEENLIEVSSIKGLEYCKNLKTLTISSGEIPDDNEEIRYSKGAIKDLTPLSNLKKLELLRLSHNEISDVSPLKDLTGLKYLYISHNNISDISLLKNLANLESFDFAVNKITDMSIVENFKNLKLLDIYSNKISNINYIKELEKLTYFRADSNNIENIDALKNLKLLEDLDLGNNKLKDTSVLNGLINLKKLSLKGNNIENLSLNKLINLDDLNIENNKISDISFLKNSTKLANLNLKKNNIENIDNVSGLTKLTYLNLSDNLISNVEPLKSLTKLSSLYLSNNKISDISSLKNLNELSSIKLDGNKIKDFSSINDKKGIFEKIIHNQNVDLGNVEVSEKTFEIDNVFVGLEKIAKGGNIKVSTEAEGVTVTLESGKLNFSLTDKAMENIKEGLKLTVKFKFENEMDYENNPTVLNLNVNLVKPAKKYVEIEDAKLLKVINKNLGKNRADNQKVTVEEMESLTELSIFLKEDGSADFSESAKYSILGKPTSLKGTKDFKFAVTRGMKSIKGLEYAKNLKKLKLNENEISDISPLKNLTKLEYLEIQRNRIVDINPLKNLTNLKFLKLYNNLIEDIAPLSNLTNLTGLDLHYNVTVGGDESHKIISKGITDISALKNLKKLEFLDISANRIEDISILKNFDKIKDLDFSGNRVKNYEGLGDYIAERLGKALNEGIGSIQFSGQTIDFGSTVEVKEKEVIFTTPFKGIKELGNSLAQVFGSEDPLNAFGEIKTNVEGIDASYDLDTNKIKLTVSDGVITKYNGKELDLNLKMSLEEYTWTLKNIKIKFVSE</sequence>
<dbReference type="Proteomes" id="UP000031386">
    <property type="component" value="Chromosome"/>
</dbReference>
<protein>
    <recommendedName>
        <fullName evidence="7">Leucine-rich repeat domain-containing protein</fullName>
    </recommendedName>
</protein>
<dbReference type="PANTHER" id="PTHR46652">
    <property type="entry name" value="LEUCINE-RICH REPEAT AND IQ DOMAIN-CONTAINING PROTEIN 1-RELATED"/>
    <property type="match status" value="1"/>
</dbReference>
<dbReference type="InterPro" id="IPR025875">
    <property type="entry name" value="Leu-rich_rpt_4"/>
</dbReference>
<feature type="chain" id="PRO_5002109006" description="Leucine-rich repeat domain-containing protein" evidence="4">
    <location>
        <begin position="24"/>
        <end position="1073"/>
    </location>
</feature>